<dbReference type="PANTHER" id="PTHR13341:SF2">
    <property type="entry name" value="PROTEIN SEELE"/>
    <property type="match status" value="1"/>
</dbReference>
<keyword evidence="6" id="KW-1185">Reference proteome</keyword>
<proteinExistence type="inferred from homology"/>
<accession>A0A177B6X4</accession>
<dbReference type="OrthoDB" id="192915at2759"/>
<comment type="similarity">
    <text evidence="1">Belongs to the canopy family.</text>
</comment>
<feature type="domain" description="DUF3456" evidence="4">
    <location>
        <begin position="25"/>
        <end position="156"/>
    </location>
</feature>
<feature type="compositionally biased region" description="Basic and acidic residues" evidence="2">
    <location>
        <begin position="196"/>
        <end position="213"/>
    </location>
</feature>
<evidence type="ECO:0000313" key="5">
    <source>
        <dbReference type="EMBL" id="OAF70038.1"/>
    </source>
</evidence>
<protein>
    <recommendedName>
        <fullName evidence="4">DUF3456 domain-containing protein</fullName>
    </recommendedName>
</protein>
<dbReference type="AlphaFoldDB" id="A0A177B6X4"/>
<evidence type="ECO:0000256" key="2">
    <source>
        <dbReference type="SAM" id="MobiDB-lite"/>
    </source>
</evidence>
<evidence type="ECO:0000259" key="4">
    <source>
        <dbReference type="Pfam" id="PF11938"/>
    </source>
</evidence>
<gene>
    <name evidence="5" type="ORF">A3Q56_02214</name>
</gene>
<sequence>MNCSVIYLSLIIALFAGYCKTVSLKCGACYILIKSVDTGISNIDKSKTLHTYNYRVGPSGIGNSVQTPYATSIVNIDSLLETACKETKKYREIPSLDTIFYIESNETEVESTTNKLNFACSNIIEDYEDDLVDLFKKESDFKTKFEEFCVDKIEFCSAKDSTNYIIISNFYKSRAAEALQKEDADSENETVNDTPETDKNETEIDENEEKHEL</sequence>
<evidence type="ECO:0000256" key="1">
    <source>
        <dbReference type="ARBA" id="ARBA00007285"/>
    </source>
</evidence>
<dbReference type="PANTHER" id="PTHR13341">
    <property type="entry name" value="MIR-INTERACTING SAPOSIN-LIKE PROTEIN"/>
    <property type="match status" value="1"/>
</dbReference>
<dbReference type="InterPro" id="IPR021852">
    <property type="entry name" value="DUF3456"/>
</dbReference>
<dbReference type="EMBL" id="LWCA01000195">
    <property type="protein sequence ID" value="OAF70038.1"/>
    <property type="molecule type" value="Genomic_DNA"/>
</dbReference>
<feature type="chain" id="PRO_5008056868" description="DUF3456 domain-containing protein" evidence="3">
    <location>
        <begin position="22"/>
        <end position="213"/>
    </location>
</feature>
<dbReference type="Pfam" id="PF11938">
    <property type="entry name" value="DUF3456"/>
    <property type="match status" value="1"/>
</dbReference>
<dbReference type="InterPro" id="IPR042415">
    <property type="entry name" value="CNPY"/>
</dbReference>
<feature type="signal peptide" evidence="3">
    <location>
        <begin position="1"/>
        <end position="21"/>
    </location>
</feature>
<keyword evidence="3" id="KW-0732">Signal</keyword>
<name>A0A177B6X4_9BILA</name>
<dbReference type="Proteomes" id="UP000078046">
    <property type="component" value="Unassembled WGS sequence"/>
</dbReference>
<evidence type="ECO:0000256" key="3">
    <source>
        <dbReference type="SAM" id="SignalP"/>
    </source>
</evidence>
<organism evidence="5 6">
    <name type="scientific">Intoshia linei</name>
    <dbReference type="NCBI Taxonomy" id="1819745"/>
    <lineage>
        <taxon>Eukaryota</taxon>
        <taxon>Metazoa</taxon>
        <taxon>Spiralia</taxon>
        <taxon>Lophotrochozoa</taxon>
        <taxon>Mesozoa</taxon>
        <taxon>Orthonectida</taxon>
        <taxon>Rhopaluridae</taxon>
        <taxon>Intoshia</taxon>
    </lineage>
</organism>
<comment type="caution">
    <text evidence="5">The sequence shown here is derived from an EMBL/GenBank/DDBJ whole genome shotgun (WGS) entry which is preliminary data.</text>
</comment>
<reference evidence="5 6" key="1">
    <citation type="submission" date="2016-04" db="EMBL/GenBank/DDBJ databases">
        <title>The genome of Intoshia linei affirms orthonectids as highly simplified spiralians.</title>
        <authorList>
            <person name="Mikhailov K.V."/>
            <person name="Slusarev G.S."/>
            <person name="Nikitin M.A."/>
            <person name="Logacheva M.D."/>
            <person name="Penin A."/>
            <person name="Aleoshin V."/>
            <person name="Panchin Y.V."/>
        </authorList>
    </citation>
    <scope>NUCLEOTIDE SEQUENCE [LARGE SCALE GENOMIC DNA]</scope>
    <source>
        <strain evidence="5">Intl2013</strain>
        <tissue evidence="5">Whole animal</tissue>
    </source>
</reference>
<feature type="region of interest" description="Disordered" evidence="2">
    <location>
        <begin position="178"/>
        <end position="213"/>
    </location>
</feature>
<dbReference type="GO" id="GO:0005783">
    <property type="term" value="C:endoplasmic reticulum"/>
    <property type="evidence" value="ECO:0007669"/>
    <property type="project" value="TreeGrafter"/>
</dbReference>
<evidence type="ECO:0000313" key="6">
    <source>
        <dbReference type="Proteomes" id="UP000078046"/>
    </source>
</evidence>